<evidence type="ECO:0000256" key="1">
    <source>
        <dbReference type="ARBA" id="ARBA00022860"/>
    </source>
</evidence>
<dbReference type="EMBL" id="CAUOFW020008502">
    <property type="protein sequence ID" value="CAK9182945.1"/>
    <property type="molecule type" value="Genomic_DNA"/>
</dbReference>
<dbReference type="PANTHER" id="PTHR32295">
    <property type="entry name" value="IQ-DOMAIN 5-RELATED"/>
    <property type="match status" value="1"/>
</dbReference>
<evidence type="ECO:0000313" key="5">
    <source>
        <dbReference type="EMBL" id="CAK9182945.1"/>
    </source>
</evidence>
<evidence type="ECO:0008006" key="7">
    <source>
        <dbReference type="Google" id="ProtNLM"/>
    </source>
</evidence>
<evidence type="ECO:0000313" key="4">
    <source>
        <dbReference type="EMBL" id="CAK9151678.1"/>
    </source>
</evidence>
<dbReference type="PANTHER" id="PTHR32295:SF134">
    <property type="entry name" value="PROTEIN IQ-DOMAIN 10"/>
    <property type="match status" value="1"/>
</dbReference>
<evidence type="ECO:0000313" key="6">
    <source>
        <dbReference type="Proteomes" id="UP001642360"/>
    </source>
</evidence>
<reference evidence="5 6" key="1">
    <citation type="submission" date="2024-02" db="EMBL/GenBank/DDBJ databases">
        <authorList>
            <person name="Vignale AGUSTIN F."/>
            <person name="Sosa J E."/>
            <person name="Modenutti C."/>
        </authorList>
    </citation>
    <scope>NUCLEOTIDE SEQUENCE [LARGE SCALE GENOMIC DNA]</scope>
</reference>
<keyword evidence="6" id="KW-1185">Reference proteome</keyword>
<feature type="region of interest" description="Disordered" evidence="3">
    <location>
        <begin position="23"/>
        <end position="58"/>
    </location>
</feature>
<protein>
    <recommendedName>
        <fullName evidence="7">Protein IQ-DOMAIN 1</fullName>
    </recommendedName>
</protein>
<organism evidence="5 6">
    <name type="scientific">Ilex paraguariensis</name>
    <name type="common">yerba mate</name>
    <dbReference type="NCBI Taxonomy" id="185542"/>
    <lineage>
        <taxon>Eukaryota</taxon>
        <taxon>Viridiplantae</taxon>
        <taxon>Streptophyta</taxon>
        <taxon>Embryophyta</taxon>
        <taxon>Tracheophyta</taxon>
        <taxon>Spermatophyta</taxon>
        <taxon>Magnoliopsida</taxon>
        <taxon>eudicotyledons</taxon>
        <taxon>Gunneridae</taxon>
        <taxon>Pentapetalae</taxon>
        <taxon>asterids</taxon>
        <taxon>campanulids</taxon>
        <taxon>Aquifoliales</taxon>
        <taxon>Aquifoliaceae</taxon>
        <taxon>Ilex</taxon>
    </lineage>
</organism>
<dbReference type="AlphaFoldDB" id="A0ABC8UPE7"/>
<feature type="compositionally biased region" description="Polar residues" evidence="3">
    <location>
        <begin position="48"/>
        <end position="58"/>
    </location>
</feature>
<proteinExistence type="inferred from homology"/>
<gene>
    <name evidence="4" type="ORF">ILEXP_LOCUS19849</name>
    <name evidence="5" type="ORF">ILEXP_LOCUS53181</name>
</gene>
<sequence length="283" mass="32032">MGSCNWFNKIFCLKKVKEDRTKQVKVHSATKKSNGSKGKHVAGDESSGLANGASSQTAGLHSMSTEDIAAIRIQTEFRAYMASKALNRLKGTVRSQALIEARAFKNQPSDTLNHIHFWSKIQAEIKTRRLCMVAEGRARQKKLENQLKLEAKLHELQVEWCGGSETMEEILSRIQQREEASIKRERAMAYAFSHQWRANSSPYFGQAYYDLGKESWGWSWMERWIAVRPWETRVNAQQPIVPKKVHARQGSKDGSIVKQAAMKLVVSTKPPLSNGKVTTEAQK</sequence>
<name>A0ABC8UPE7_9AQUA</name>
<evidence type="ECO:0000256" key="3">
    <source>
        <dbReference type="SAM" id="MobiDB-lite"/>
    </source>
</evidence>
<keyword evidence="1" id="KW-0112">Calmodulin-binding</keyword>
<dbReference type="GO" id="GO:0005516">
    <property type="term" value="F:calmodulin binding"/>
    <property type="evidence" value="ECO:0007669"/>
    <property type="project" value="UniProtKB-KW"/>
</dbReference>
<dbReference type="Proteomes" id="UP001642360">
    <property type="component" value="Unassembled WGS sequence"/>
</dbReference>
<comment type="caution">
    <text evidence="5">The sequence shown here is derived from an EMBL/GenBank/DDBJ whole genome shotgun (WGS) entry which is preliminary data.</text>
</comment>
<dbReference type="PROSITE" id="PS50096">
    <property type="entry name" value="IQ"/>
    <property type="match status" value="1"/>
</dbReference>
<dbReference type="EMBL" id="CAUOFW020002169">
    <property type="protein sequence ID" value="CAK9151678.1"/>
    <property type="molecule type" value="Genomic_DNA"/>
</dbReference>
<accession>A0ABC8UPE7</accession>
<evidence type="ECO:0000256" key="2">
    <source>
        <dbReference type="ARBA" id="ARBA00024341"/>
    </source>
</evidence>
<comment type="similarity">
    <text evidence="2">Belongs to the IQD family.</text>
</comment>